<keyword evidence="4" id="KW-1185">Reference proteome</keyword>
<feature type="domain" description="UPF0033" evidence="2">
    <location>
        <begin position="8"/>
        <end position="32"/>
    </location>
</feature>
<name>A0A099T3D1_METMT</name>
<comment type="caution">
    <text evidence="3">The sequence shown here is derived from an EMBL/GenBank/DDBJ whole genome shotgun (WGS) entry which is preliminary data.</text>
</comment>
<dbReference type="PANTHER" id="PTHR33279:SF6">
    <property type="entry name" value="SULFUR CARRIER PROTEIN YEDF-RELATED"/>
    <property type="match status" value="1"/>
</dbReference>
<dbReference type="Proteomes" id="UP000029859">
    <property type="component" value="Unassembled WGS sequence"/>
</dbReference>
<dbReference type="CDD" id="cd00291">
    <property type="entry name" value="SirA_YedF_YeeD"/>
    <property type="match status" value="1"/>
</dbReference>
<dbReference type="InterPro" id="IPR001455">
    <property type="entry name" value="TusA-like"/>
</dbReference>
<proteinExistence type="inferred from homology"/>
<dbReference type="RefSeq" id="WP_048193879.1">
    <property type="nucleotide sequence ID" value="NZ_CAAGSM010000003.1"/>
</dbReference>
<dbReference type="Gene3D" id="3.30.110.40">
    <property type="entry name" value="TusA-like domain"/>
    <property type="match status" value="1"/>
</dbReference>
<dbReference type="InterPro" id="IPR036868">
    <property type="entry name" value="TusA-like_sf"/>
</dbReference>
<dbReference type="PANTHER" id="PTHR33279">
    <property type="entry name" value="SULFUR CARRIER PROTEIN YEDF-RELATED"/>
    <property type="match status" value="1"/>
</dbReference>
<dbReference type="EMBL" id="JRHO01000010">
    <property type="protein sequence ID" value="KGK98721.1"/>
    <property type="molecule type" value="Genomic_DNA"/>
</dbReference>
<dbReference type="OrthoDB" id="45650at2157"/>
<evidence type="ECO:0000256" key="1">
    <source>
        <dbReference type="ARBA" id="ARBA00008984"/>
    </source>
</evidence>
<protein>
    <recommendedName>
        <fullName evidence="2">UPF0033 domain-containing protein</fullName>
    </recommendedName>
</protein>
<dbReference type="AlphaFoldDB" id="A0A099T3D1"/>
<evidence type="ECO:0000313" key="3">
    <source>
        <dbReference type="EMBL" id="KGK98721.1"/>
    </source>
</evidence>
<evidence type="ECO:0000313" key="4">
    <source>
        <dbReference type="Proteomes" id="UP000029859"/>
    </source>
</evidence>
<comment type="similarity">
    <text evidence="1">Belongs to the sulfur carrier protein TusA family.</text>
</comment>
<dbReference type="Pfam" id="PF01206">
    <property type="entry name" value="TusA"/>
    <property type="match status" value="1"/>
</dbReference>
<accession>A0A099T3D1</accession>
<reference evidence="3 4" key="1">
    <citation type="submission" date="2014-09" db="EMBL/GenBank/DDBJ databases">
        <title>Draft genome sequence of an obligately methylotrophic methanogen, Methanococcoides methylutens, isolated from marine sediment.</title>
        <authorList>
            <person name="Guan Y."/>
            <person name="Ngugi D.K."/>
            <person name="Blom J."/>
            <person name="Ali S."/>
            <person name="Ferry J.G."/>
            <person name="Stingl U."/>
        </authorList>
    </citation>
    <scope>NUCLEOTIDE SEQUENCE [LARGE SCALE GENOMIC DNA]</scope>
    <source>
        <strain evidence="3 4">DSM 2657</strain>
    </source>
</reference>
<sequence>MTEGSIELDLRGEICPFTFVKTKLQLEELESGDNLTVVFDYAPAISNVPKSVKNEGHTILGIDKEENNIWKVHIKKA</sequence>
<dbReference type="SUPFAM" id="SSF64307">
    <property type="entry name" value="SirA-like"/>
    <property type="match status" value="1"/>
</dbReference>
<dbReference type="PROSITE" id="PS01148">
    <property type="entry name" value="UPF0033"/>
    <property type="match status" value="1"/>
</dbReference>
<organism evidence="3 4">
    <name type="scientific">Methanococcoides methylutens</name>
    <dbReference type="NCBI Taxonomy" id="2226"/>
    <lineage>
        <taxon>Archaea</taxon>
        <taxon>Methanobacteriati</taxon>
        <taxon>Methanobacteriota</taxon>
        <taxon>Stenosarchaea group</taxon>
        <taxon>Methanomicrobia</taxon>
        <taxon>Methanosarcinales</taxon>
        <taxon>Methanosarcinaceae</taxon>
        <taxon>Methanococcoides</taxon>
    </lineage>
</organism>
<gene>
    <name evidence="3" type="ORF">LI82_05300</name>
</gene>
<evidence type="ECO:0000259" key="2">
    <source>
        <dbReference type="PROSITE" id="PS01148"/>
    </source>
</evidence>